<keyword evidence="2" id="KW-1185">Reference proteome</keyword>
<sequence length="256" mass="29336">MEWFDDFNWKICFPEQRIYLMRQHNWAFAAWEIERLKGALDARSFLVHVDAHLDDTPDGVFVAGLKEAASVEQLLAVAQGHDYTSGQVCPPDVMQIDNFIWAAVARDTIGETIFVSHQEEEVLSLAQIRQEATQKRNENCQSIIAKLPPDCAYTDERFLDIESFLDGFDRERLHRGRTVILDLDLDYFNVSRGEEAKLLPDAQIRAYLQALRELWLWDVITVAISPEYCGGKQQAAHLLGLFLESFSLSLSDGQKW</sequence>
<organism evidence="1 2">
    <name type="scientific">Brevibacillus fluminis</name>
    <dbReference type="NCBI Taxonomy" id="511487"/>
    <lineage>
        <taxon>Bacteria</taxon>
        <taxon>Bacillati</taxon>
        <taxon>Bacillota</taxon>
        <taxon>Bacilli</taxon>
        <taxon>Bacillales</taxon>
        <taxon>Paenibacillaceae</taxon>
        <taxon>Brevibacillus</taxon>
    </lineage>
</organism>
<gene>
    <name evidence="1" type="ORF">EDM56_09790</name>
</gene>
<proteinExistence type="predicted"/>
<accession>A0A3M8DPU5</accession>
<comment type="caution">
    <text evidence="1">The sequence shown here is derived from an EMBL/GenBank/DDBJ whole genome shotgun (WGS) entry which is preliminary data.</text>
</comment>
<reference evidence="1 2" key="1">
    <citation type="submission" date="2018-10" db="EMBL/GenBank/DDBJ databases">
        <title>Phylogenomics of Brevibacillus.</title>
        <authorList>
            <person name="Dunlap C."/>
        </authorList>
    </citation>
    <scope>NUCLEOTIDE SEQUENCE [LARGE SCALE GENOMIC DNA]</scope>
    <source>
        <strain evidence="1 2">JCM 15716</strain>
    </source>
</reference>
<dbReference type="AlphaFoldDB" id="A0A3M8DPU5"/>
<dbReference type="OrthoDB" id="1240928at2"/>
<evidence type="ECO:0000313" key="1">
    <source>
        <dbReference type="EMBL" id="RNB89481.1"/>
    </source>
</evidence>
<dbReference type="EMBL" id="RHHQ01000008">
    <property type="protein sequence ID" value="RNB89481.1"/>
    <property type="molecule type" value="Genomic_DNA"/>
</dbReference>
<dbReference type="RefSeq" id="WP_122917736.1">
    <property type="nucleotide sequence ID" value="NZ_RHHQ01000008.1"/>
</dbReference>
<evidence type="ECO:0008006" key="3">
    <source>
        <dbReference type="Google" id="ProtNLM"/>
    </source>
</evidence>
<evidence type="ECO:0000313" key="2">
    <source>
        <dbReference type="Proteomes" id="UP000271031"/>
    </source>
</evidence>
<name>A0A3M8DPU5_9BACL</name>
<dbReference type="Proteomes" id="UP000271031">
    <property type="component" value="Unassembled WGS sequence"/>
</dbReference>
<protein>
    <recommendedName>
        <fullName evidence="3">Arginase</fullName>
    </recommendedName>
</protein>